<evidence type="ECO:0000256" key="2">
    <source>
        <dbReference type="ARBA" id="ARBA00006411"/>
    </source>
</evidence>
<keyword evidence="7" id="KW-1185">Reference proteome</keyword>
<dbReference type="Proteomes" id="UP000279275">
    <property type="component" value="Unassembled WGS sequence"/>
</dbReference>
<organism evidence="6 7">
    <name type="scientific">Nocardia stercoris</name>
    <dbReference type="NCBI Taxonomy" id="2483361"/>
    <lineage>
        <taxon>Bacteria</taxon>
        <taxon>Bacillati</taxon>
        <taxon>Actinomycetota</taxon>
        <taxon>Actinomycetes</taxon>
        <taxon>Mycobacteriales</taxon>
        <taxon>Nocardiaceae</taxon>
        <taxon>Nocardia</taxon>
    </lineage>
</organism>
<dbReference type="RefSeq" id="WP_122188406.1">
    <property type="nucleotide sequence ID" value="NZ_RFFH01000004.1"/>
</dbReference>
<keyword evidence="3" id="KW-0963">Cytoplasm</keyword>
<dbReference type="EMBL" id="RFFH01000004">
    <property type="protein sequence ID" value="RMI33023.1"/>
    <property type="molecule type" value="Genomic_DNA"/>
</dbReference>
<name>A0A3M2L923_9NOCA</name>
<feature type="region of interest" description="Disordered" evidence="5">
    <location>
        <begin position="131"/>
        <end position="156"/>
    </location>
</feature>
<dbReference type="AlphaFoldDB" id="A0A3M2L923"/>
<comment type="subcellular location">
    <subcellularLocation>
        <location evidence="1">Cytoplasm</location>
    </subcellularLocation>
</comment>
<gene>
    <name evidence="6" type="ORF">EBN03_13020</name>
</gene>
<keyword evidence="4" id="KW-0143">Chaperone</keyword>
<evidence type="ECO:0000256" key="1">
    <source>
        <dbReference type="ARBA" id="ARBA00004496"/>
    </source>
</evidence>
<dbReference type="Pfam" id="PF14011">
    <property type="entry name" value="ESX-1_EspG"/>
    <property type="match status" value="1"/>
</dbReference>
<comment type="caution">
    <text evidence="6">The sequence shown here is derived from an EMBL/GenBank/DDBJ whole genome shotgun (WGS) entry which is preliminary data.</text>
</comment>
<reference evidence="6 7" key="1">
    <citation type="submission" date="2018-10" db="EMBL/GenBank/DDBJ databases">
        <title>Isolation from cow dung.</title>
        <authorList>
            <person name="Ling L."/>
        </authorList>
    </citation>
    <scope>NUCLEOTIDE SEQUENCE [LARGE SCALE GENOMIC DNA]</scope>
    <source>
        <strain evidence="6 7">NEAU-LL90</strain>
    </source>
</reference>
<evidence type="ECO:0000313" key="7">
    <source>
        <dbReference type="Proteomes" id="UP000279275"/>
    </source>
</evidence>
<comment type="similarity">
    <text evidence="2">Belongs to the EspG family.</text>
</comment>
<accession>A0A3M2L923</accession>
<protein>
    <submittedName>
        <fullName evidence="6">ESX secretion-associated protein EspG</fullName>
    </submittedName>
</protein>
<evidence type="ECO:0000256" key="4">
    <source>
        <dbReference type="ARBA" id="ARBA00023186"/>
    </source>
</evidence>
<evidence type="ECO:0000256" key="5">
    <source>
        <dbReference type="SAM" id="MobiDB-lite"/>
    </source>
</evidence>
<evidence type="ECO:0000256" key="3">
    <source>
        <dbReference type="ARBA" id="ARBA00022490"/>
    </source>
</evidence>
<dbReference type="InterPro" id="IPR025734">
    <property type="entry name" value="EspG"/>
</dbReference>
<dbReference type="OrthoDB" id="4561761at2"/>
<evidence type="ECO:0000313" key="6">
    <source>
        <dbReference type="EMBL" id="RMI33023.1"/>
    </source>
</evidence>
<sequence>MSWSFTPDEFAHVWRGHELDRHPFPLRIRESPRTAEDAAALRRTLAARLPAGADPDLSACLRILARPASRIVTVGGGHTPGSEIRALGAVVHDHAVLAVQEPNTVGRVDISIGHTNRLGARIVALLPDTPAGAEPAHSAPAGAVRDDAPSNSPTAPRIRRLLLRPHTAEGHVRVETGLDTEDPEPPAHYAWIDVEGDGRYLIRAGRDVHVAPTTAQQLARHLTTRLGR</sequence>
<proteinExistence type="inferred from homology"/>